<keyword evidence="2" id="KW-1185">Reference proteome</keyword>
<proteinExistence type="predicted"/>
<accession>A0ACC0P4Y4</accession>
<reference evidence="1" key="1">
    <citation type="submission" date="2022-02" db="EMBL/GenBank/DDBJ databases">
        <title>Plant Genome Project.</title>
        <authorList>
            <person name="Zhang R.-G."/>
        </authorList>
    </citation>
    <scope>NUCLEOTIDE SEQUENCE</scope>
    <source>
        <strain evidence="1">AT1</strain>
    </source>
</reference>
<evidence type="ECO:0000313" key="1">
    <source>
        <dbReference type="EMBL" id="KAI8559793.1"/>
    </source>
</evidence>
<dbReference type="EMBL" id="CM046391">
    <property type="protein sequence ID" value="KAI8559793.1"/>
    <property type="molecule type" value="Genomic_DNA"/>
</dbReference>
<evidence type="ECO:0000313" key="2">
    <source>
        <dbReference type="Proteomes" id="UP001062846"/>
    </source>
</evidence>
<name>A0ACC0P4Y4_RHOML</name>
<organism evidence="1 2">
    <name type="scientific">Rhododendron molle</name>
    <name type="common">Chinese azalea</name>
    <name type="synonym">Azalea mollis</name>
    <dbReference type="NCBI Taxonomy" id="49168"/>
    <lineage>
        <taxon>Eukaryota</taxon>
        <taxon>Viridiplantae</taxon>
        <taxon>Streptophyta</taxon>
        <taxon>Embryophyta</taxon>
        <taxon>Tracheophyta</taxon>
        <taxon>Spermatophyta</taxon>
        <taxon>Magnoliopsida</taxon>
        <taxon>eudicotyledons</taxon>
        <taxon>Gunneridae</taxon>
        <taxon>Pentapetalae</taxon>
        <taxon>asterids</taxon>
        <taxon>Ericales</taxon>
        <taxon>Ericaceae</taxon>
        <taxon>Ericoideae</taxon>
        <taxon>Rhodoreae</taxon>
        <taxon>Rhododendron</taxon>
    </lineage>
</organism>
<comment type="caution">
    <text evidence="1">The sequence shown here is derived from an EMBL/GenBank/DDBJ whole genome shotgun (WGS) entry which is preliminary data.</text>
</comment>
<gene>
    <name evidence="1" type="ORF">RHMOL_Rhmol04G0202200</name>
</gene>
<protein>
    <submittedName>
        <fullName evidence="1">Uncharacterized protein</fullName>
    </submittedName>
</protein>
<sequence length="165" mass="17715">MTGAVGPRVEPSDPGTVAEGSPTVEGSLADVEGSEAVGDDPRPNMSPLRDLARGKGIVAEEEETREVPVEYREEDVAFRPAATAATSSSHVPITKYDVAEHLPGEMLAKLLEENPLIGEMVSKAKEERAWAIATSEAAERAEREQKQSEDFLRDAETEERAGAEA</sequence>
<dbReference type="Proteomes" id="UP001062846">
    <property type="component" value="Chromosome 4"/>
</dbReference>